<reference evidence="2" key="1">
    <citation type="journal article" date="2021" name="IMA Fungus">
        <title>Genomic characterization of three marine fungi, including Emericellopsis atlantica sp. nov. with signatures of a generalist lifestyle and marine biomass degradation.</title>
        <authorList>
            <person name="Hagestad O.C."/>
            <person name="Hou L."/>
            <person name="Andersen J.H."/>
            <person name="Hansen E.H."/>
            <person name="Altermark B."/>
            <person name="Li C."/>
            <person name="Kuhnert E."/>
            <person name="Cox R.J."/>
            <person name="Crous P.W."/>
            <person name="Spatafora J.W."/>
            <person name="Lail K."/>
            <person name="Amirebrahimi M."/>
            <person name="Lipzen A."/>
            <person name="Pangilinan J."/>
            <person name="Andreopoulos W."/>
            <person name="Hayes R.D."/>
            <person name="Ng V."/>
            <person name="Grigoriev I.V."/>
            <person name="Jackson S.A."/>
            <person name="Sutton T.D.S."/>
            <person name="Dobson A.D.W."/>
            <person name="Rama T."/>
        </authorList>
    </citation>
    <scope>NUCLEOTIDE SEQUENCE</scope>
    <source>
        <strain evidence="2">TS7</strain>
    </source>
</reference>
<feature type="compositionally biased region" description="Acidic residues" evidence="1">
    <location>
        <begin position="64"/>
        <end position="76"/>
    </location>
</feature>
<feature type="compositionally biased region" description="Acidic residues" evidence="1">
    <location>
        <begin position="200"/>
        <end position="225"/>
    </location>
</feature>
<keyword evidence="3" id="KW-1185">Reference proteome</keyword>
<feature type="compositionally biased region" description="Low complexity" evidence="1">
    <location>
        <begin position="131"/>
        <end position="140"/>
    </location>
</feature>
<protein>
    <recommendedName>
        <fullName evidence="4">Serine/threonine-protein kinase ppk6</fullName>
    </recommendedName>
</protein>
<evidence type="ECO:0000256" key="1">
    <source>
        <dbReference type="SAM" id="MobiDB-lite"/>
    </source>
</evidence>
<feature type="compositionally biased region" description="Pro residues" evidence="1">
    <location>
        <begin position="369"/>
        <end position="378"/>
    </location>
</feature>
<organism evidence="2 3">
    <name type="scientific">Emericellopsis atlantica</name>
    <dbReference type="NCBI Taxonomy" id="2614577"/>
    <lineage>
        <taxon>Eukaryota</taxon>
        <taxon>Fungi</taxon>
        <taxon>Dikarya</taxon>
        <taxon>Ascomycota</taxon>
        <taxon>Pezizomycotina</taxon>
        <taxon>Sordariomycetes</taxon>
        <taxon>Hypocreomycetidae</taxon>
        <taxon>Hypocreales</taxon>
        <taxon>Bionectriaceae</taxon>
        <taxon>Emericellopsis</taxon>
    </lineage>
</organism>
<dbReference type="EMBL" id="MU251252">
    <property type="protein sequence ID" value="KAG9254965.1"/>
    <property type="molecule type" value="Genomic_DNA"/>
</dbReference>
<dbReference type="RefSeq" id="XP_046118889.1">
    <property type="nucleotide sequence ID" value="XM_046261505.1"/>
</dbReference>
<feature type="region of interest" description="Disordered" evidence="1">
    <location>
        <begin position="175"/>
        <end position="378"/>
    </location>
</feature>
<dbReference type="Proteomes" id="UP000887229">
    <property type="component" value="Unassembled WGS sequence"/>
</dbReference>
<comment type="caution">
    <text evidence="2">The sequence shown here is derived from an EMBL/GenBank/DDBJ whole genome shotgun (WGS) entry which is preliminary data.</text>
</comment>
<evidence type="ECO:0000313" key="3">
    <source>
        <dbReference type="Proteomes" id="UP000887229"/>
    </source>
</evidence>
<sequence length="580" mass="62642">MSADLFAEFNSPPSDQAQQQKQQSSDNSSHCLHQTQAWGNLPTQGGTGWGAAPAAQASTQPAAAEDDDDGWGDFETADSSVNKSSATQLAGLGASPVTSQISSQFSGLKTQAQASPSVSQADPWEAFEKPSLSTSQTTQQRTLDNAPNAASLKSIGEPRLVRADTMDIINDNLVDVGKHGKAKDTKPKLKQPSNPNVMFDAEDFELEGGDEDDEDDFDEDDDFGDFETVPTTQPKAAPALVESRPKAPAPQVSQPPSMDLLSLEDPPSYAEATPVKPSTPHGFGATAKAQTQEKARPQKPLAANKPSRLKEATLVDDDDDQWNAWDDFESKPAPSITKPTPAPTTDNWERDSKPSPQPSQPAAADDDQPPPMNVPPPSVLLSAFPGLFKAGDTLFKPTAGQTASIKERVLSDPKAADFLRGYIMIATTAGRVIAGRKHRWHRDKILAKSMSISVAGSKGMKLAGVDKTQSVREDRDAADVAAAWREYVGRLRSAVAATNSSGKTSSLRVPEISENMQIQTAKLVPTAPKPCVICGLKRDERVAKVDYDVEDSFGEWWVEHWGHRACKNFWVEHEQALRQR</sequence>
<dbReference type="AlphaFoldDB" id="A0A9P7ZMV9"/>
<feature type="compositionally biased region" description="Polar residues" evidence="1">
    <location>
        <begin position="79"/>
        <end position="88"/>
    </location>
</feature>
<feature type="compositionally biased region" description="Low complexity" evidence="1">
    <location>
        <begin position="50"/>
        <end position="63"/>
    </location>
</feature>
<gene>
    <name evidence="2" type="ORF">F5Z01DRAFT_62683</name>
</gene>
<dbReference type="PANTHER" id="PTHR42084">
    <property type="entry name" value="YALI0E26631P"/>
    <property type="match status" value="1"/>
</dbReference>
<dbReference type="OrthoDB" id="5420391at2759"/>
<feature type="compositionally biased region" description="Basic and acidic residues" evidence="1">
    <location>
        <begin position="176"/>
        <end position="187"/>
    </location>
</feature>
<feature type="compositionally biased region" description="Polar residues" evidence="1">
    <location>
        <begin position="96"/>
        <end position="120"/>
    </location>
</feature>
<feature type="region of interest" description="Disordered" evidence="1">
    <location>
        <begin position="1"/>
        <end position="160"/>
    </location>
</feature>
<evidence type="ECO:0008006" key="4">
    <source>
        <dbReference type="Google" id="ProtNLM"/>
    </source>
</evidence>
<name>A0A9P7ZMV9_9HYPO</name>
<dbReference type="PANTHER" id="PTHR42084:SF1">
    <property type="entry name" value="SERINE_THREONINE-PROTEIN KINASE PPK6"/>
    <property type="match status" value="1"/>
</dbReference>
<proteinExistence type="predicted"/>
<accession>A0A9P7ZMV9</accession>
<feature type="compositionally biased region" description="Low complexity" evidence="1">
    <location>
        <begin position="11"/>
        <end position="29"/>
    </location>
</feature>
<dbReference type="GeneID" id="70292408"/>
<evidence type="ECO:0000313" key="2">
    <source>
        <dbReference type="EMBL" id="KAG9254965.1"/>
    </source>
</evidence>